<evidence type="ECO:0000256" key="2">
    <source>
        <dbReference type="ARBA" id="ARBA00022763"/>
    </source>
</evidence>
<dbReference type="InterPro" id="IPR014001">
    <property type="entry name" value="Helicase_ATP-bd"/>
</dbReference>
<evidence type="ECO:0000256" key="6">
    <source>
        <dbReference type="ARBA" id="ARBA00023125"/>
    </source>
</evidence>
<evidence type="ECO:0000259" key="9">
    <source>
        <dbReference type="PROSITE" id="PS51192"/>
    </source>
</evidence>
<dbReference type="InterPro" id="IPR045562">
    <property type="entry name" value="RecG_dom3_C"/>
</dbReference>
<name>A0A2X1BJ36_BREVE</name>
<keyword evidence="6" id="KW-0238">DNA-binding</keyword>
<dbReference type="CDD" id="cd04488">
    <property type="entry name" value="RecG_wedge_OBF"/>
    <property type="match status" value="1"/>
</dbReference>
<dbReference type="Gene3D" id="3.40.50.300">
    <property type="entry name" value="P-loop containing nucleotide triphosphate hydrolases"/>
    <property type="match status" value="2"/>
</dbReference>
<dbReference type="GO" id="GO:0003678">
    <property type="term" value="F:DNA helicase activity"/>
    <property type="evidence" value="ECO:0007669"/>
    <property type="project" value="TreeGrafter"/>
</dbReference>
<dbReference type="Pfam" id="PF17191">
    <property type="entry name" value="RecG_wedge"/>
    <property type="match status" value="1"/>
</dbReference>
<dbReference type="SUPFAM" id="SSF50249">
    <property type="entry name" value="Nucleic acid-binding proteins"/>
    <property type="match status" value="1"/>
</dbReference>
<evidence type="ECO:0000256" key="3">
    <source>
        <dbReference type="ARBA" id="ARBA00022801"/>
    </source>
</evidence>
<dbReference type="AlphaFoldDB" id="A0A2X1BJ36"/>
<dbReference type="InterPro" id="IPR001650">
    <property type="entry name" value="Helicase_C-like"/>
</dbReference>
<dbReference type="PANTHER" id="PTHR47964:SF1">
    <property type="entry name" value="ATP-DEPENDENT DNA HELICASE HOMOLOG RECG, CHLOROPLASTIC"/>
    <property type="match status" value="1"/>
</dbReference>
<dbReference type="InterPro" id="IPR011545">
    <property type="entry name" value="DEAD/DEAH_box_helicase_dom"/>
</dbReference>
<dbReference type="PROSITE" id="PS51192">
    <property type="entry name" value="HELICASE_ATP_BIND_1"/>
    <property type="match status" value="1"/>
</dbReference>
<evidence type="ECO:0000256" key="5">
    <source>
        <dbReference type="ARBA" id="ARBA00022840"/>
    </source>
</evidence>
<organism evidence="11 12">
    <name type="scientific">Brevundimonas vesicularis</name>
    <name type="common">Pseudomonas vesicularis</name>
    <dbReference type="NCBI Taxonomy" id="41276"/>
    <lineage>
        <taxon>Bacteria</taxon>
        <taxon>Pseudomonadati</taxon>
        <taxon>Pseudomonadota</taxon>
        <taxon>Alphaproteobacteria</taxon>
        <taxon>Caulobacterales</taxon>
        <taxon>Caulobacteraceae</taxon>
        <taxon>Brevundimonas</taxon>
    </lineage>
</organism>
<feature type="domain" description="Helicase C-terminal" evidence="10">
    <location>
        <begin position="468"/>
        <end position="627"/>
    </location>
</feature>
<dbReference type="Pfam" id="PF00271">
    <property type="entry name" value="Helicase_C"/>
    <property type="match status" value="1"/>
</dbReference>
<dbReference type="SMART" id="SM00490">
    <property type="entry name" value="HELICc"/>
    <property type="match status" value="1"/>
</dbReference>
<dbReference type="InterPro" id="IPR012340">
    <property type="entry name" value="NA-bd_OB-fold"/>
</dbReference>
<dbReference type="GO" id="GO:0016787">
    <property type="term" value="F:hydrolase activity"/>
    <property type="evidence" value="ECO:0007669"/>
    <property type="project" value="UniProtKB-KW"/>
</dbReference>
<dbReference type="GO" id="GO:0006281">
    <property type="term" value="P:DNA repair"/>
    <property type="evidence" value="ECO:0007669"/>
    <property type="project" value="UniProtKB-KW"/>
</dbReference>
<dbReference type="GO" id="GO:0003677">
    <property type="term" value="F:DNA binding"/>
    <property type="evidence" value="ECO:0007669"/>
    <property type="project" value="UniProtKB-KW"/>
</dbReference>
<gene>
    <name evidence="11" type="primary">recG</name>
    <name evidence="11" type="ORF">NCTC11166_00916</name>
</gene>
<keyword evidence="7" id="KW-0234">DNA repair</keyword>
<dbReference type="GO" id="GO:0005524">
    <property type="term" value="F:ATP binding"/>
    <property type="evidence" value="ECO:0007669"/>
    <property type="project" value="UniProtKB-KW"/>
</dbReference>
<dbReference type="EMBL" id="UAQP01000005">
    <property type="protein sequence ID" value="SPU52582.1"/>
    <property type="molecule type" value="Genomic_DNA"/>
</dbReference>
<evidence type="ECO:0000256" key="8">
    <source>
        <dbReference type="ARBA" id="ARBA00049819"/>
    </source>
</evidence>
<keyword evidence="3 11" id="KW-0378">Hydrolase</keyword>
<evidence type="ECO:0000256" key="4">
    <source>
        <dbReference type="ARBA" id="ARBA00022806"/>
    </source>
</evidence>
<evidence type="ECO:0000259" key="10">
    <source>
        <dbReference type="PROSITE" id="PS51194"/>
    </source>
</evidence>
<dbReference type="InterPro" id="IPR033454">
    <property type="entry name" value="RecG_wedge"/>
</dbReference>
<dbReference type="SUPFAM" id="SSF52540">
    <property type="entry name" value="P-loop containing nucleoside triphosphate hydrolases"/>
    <property type="match status" value="2"/>
</dbReference>
<dbReference type="Pfam" id="PF00270">
    <property type="entry name" value="DEAD"/>
    <property type="match status" value="1"/>
</dbReference>
<dbReference type="NCBIfam" id="NF008164">
    <property type="entry name" value="PRK10917.1-2"/>
    <property type="match status" value="1"/>
</dbReference>
<dbReference type="Gene3D" id="2.40.50.140">
    <property type="entry name" value="Nucleic acid-binding proteins"/>
    <property type="match status" value="1"/>
</dbReference>
<evidence type="ECO:0000256" key="1">
    <source>
        <dbReference type="ARBA" id="ARBA00022741"/>
    </source>
</evidence>
<dbReference type="Pfam" id="PF19833">
    <property type="entry name" value="RecG_dom3_C"/>
    <property type="match status" value="1"/>
</dbReference>
<keyword evidence="1" id="KW-0547">Nucleotide-binding</keyword>
<dbReference type="InterPro" id="IPR027417">
    <property type="entry name" value="P-loop_NTPase"/>
</dbReference>
<feature type="domain" description="Helicase ATP-binding" evidence="9">
    <location>
        <begin position="281"/>
        <end position="446"/>
    </location>
</feature>
<protein>
    <recommendedName>
        <fullName evidence="8">Probable DNA 3'-5' helicase RecG</fullName>
    </recommendedName>
</protein>
<evidence type="ECO:0000313" key="11">
    <source>
        <dbReference type="EMBL" id="SPU52582.1"/>
    </source>
</evidence>
<accession>A0A2X1BJ36</accession>
<proteinExistence type="predicted"/>
<evidence type="ECO:0000256" key="7">
    <source>
        <dbReference type="ARBA" id="ARBA00023204"/>
    </source>
</evidence>
<dbReference type="PANTHER" id="PTHR47964">
    <property type="entry name" value="ATP-DEPENDENT DNA HELICASE HOMOLOG RECG, CHLOROPLASTIC"/>
    <property type="match status" value="1"/>
</dbReference>
<keyword evidence="2" id="KW-0227">DNA damage</keyword>
<keyword evidence="5" id="KW-0067">ATP-binding</keyword>
<evidence type="ECO:0000313" key="12">
    <source>
        <dbReference type="Proteomes" id="UP000251186"/>
    </source>
</evidence>
<reference evidence="11 12" key="1">
    <citation type="submission" date="2018-06" db="EMBL/GenBank/DDBJ databases">
        <authorList>
            <consortium name="Pathogen Informatics"/>
            <person name="Doyle S."/>
        </authorList>
    </citation>
    <scope>NUCLEOTIDE SEQUENCE [LARGE SCALE GENOMIC DNA]</scope>
    <source>
        <strain evidence="11 12">NCTC11166</strain>
    </source>
</reference>
<dbReference type="InterPro" id="IPR047112">
    <property type="entry name" value="RecG/Mfd"/>
</dbReference>
<sequence>MFTAMRPQILFPLFAEVSTLKGVGPRVLPLLQKAAGPLVRDLLFLSPSGLIVRRPAEAASAVDGEVGVFTVTIDRLFTPSRPGAPLKVRASDPTGFVHLVWFGGSPQHIDRLLPRGETRLVAGKVERFNGEVQIVHPDIVTLEKAADIPASEPVYPATQGLSSRQLRKLVQAALLAASDLPEWQDSAWLKKQNWLGWRAALDALHAPTAELDLSPDAPTRQRLAYDEFLAHQLALARRRRAREIRPAPVLAPGAASEHLLQALPFQLTNAQVQSVAEIRRDLASGQQMGRLLQGDVGSGKTAVAALALADAASSGFQSALMAPTEILARQHYEKLGPMLDAAGVAAVLLTGRDTPAQRREKLAALASGDAQVAIGTHALFQDAVRFDRLALAVIDEQHRFGVNERQRLQAKGDPRLGAVHLLTMSATPIPRTLELTQYGELEVSRLMEKPPGRTPVTTAVLPLARIGEVAARLKTAVESGAQAYWICPLVEESEAIDLAAAVDRADDLRRLLGVEVGLAHGQMPGAEREAVMADFADGRLPVLVATTVVEVGVDVPNASIMVIEHADRFGLAQLHQLRGRVGRGAKASACILLYGGQDGALGETAKERLETLRRTEDGFEIAEEDFRLRGGGDPLGLKQSGFPAYRFADPIRHRSLMLAAADDARLIMNRDPDLTSERGQAVQVLEELFDWKNHKAGAS</sequence>
<dbReference type="Proteomes" id="UP000251186">
    <property type="component" value="Unassembled WGS sequence"/>
</dbReference>
<dbReference type="SMART" id="SM00487">
    <property type="entry name" value="DEXDc"/>
    <property type="match status" value="1"/>
</dbReference>
<dbReference type="PROSITE" id="PS51194">
    <property type="entry name" value="HELICASE_CTER"/>
    <property type="match status" value="1"/>
</dbReference>
<keyword evidence="4 11" id="KW-0347">Helicase</keyword>